<comment type="caution">
    <text evidence="1">The sequence shown here is derived from an EMBL/GenBank/DDBJ whole genome shotgun (WGS) entry which is preliminary data.</text>
</comment>
<gene>
    <name evidence="1" type="ORF">GCM10008939_25850</name>
</gene>
<keyword evidence="2" id="KW-1185">Reference proteome</keyword>
<evidence type="ECO:0008006" key="3">
    <source>
        <dbReference type="Google" id="ProtNLM"/>
    </source>
</evidence>
<accession>A0A917PJ13</accession>
<protein>
    <recommendedName>
        <fullName evidence="3">Kinase</fullName>
    </recommendedName>
</protein>
<dbReference type="Pfam" id="PF13671">
    <property type="entry name" value="AAA_33"/>
    <property type="match status" value="1"/>
</dbReference>
<dbReference type="PANTHER" id="PTHR37807:SF3">
    <property type="entry name" value="OS07G0160300 PROTEIN"/>
    <property type="match status" value="1"/>
</dbReference>
<dbReference type="EMBL" id="BMOE01000009">
    <property type="protein sequence ID" value="GGJ80786.1"/>
    <property type="molecule type" value="Genomic_DNA"/>
</dbReference>
<dbReference type="PANTHER" id="PTHR37807">
    <property type="entry name" value="OS07G0160300 PROTEIN"/>
    <property type="match status" value="1"/>
</dbReference>
<evidence type="ECO:0000313" key="2">
    <source>
        <dbReference type="Proteomes" id="UP000635726"/>
    </source>
</evidence>
<dbReference type="Proteomes" id="UP000635726">
    <property type="component" value="Unassembled WGS sequence"/>
</dbReference>
<dbReference type="Gene3D" id="3.40.50.300">
    <property type="entry name" value="P-loop containing nucleotide triphosphate hydrolases"/>
    <property type="match status" value="1"/>
</dbReference>
<dbReference type="SUPFAM" id="SSF52540">
    <property type="entry name" value="P-loop containing nucleoside triphosphate hydrolases"/>
    <property type="match status" value="1"/>
</dbReference>
<proteinExistence type="predicted"/>
<reference evidence="1" key="2">
    <citation type="submission" date="2020-09" db="EMBL/GenBank/DDBJ databases">
        <authorList>
            <person name="Sun Q."/>
            <person name="Ohkuma M."/>
        </authorList>
    </citation>
    <scope>NUCLEOTIDE SEQUENCE</scope>
    <source>
        <strain evidence="1">JCM 14371</strain>
    </source>
</reference>
<organism evidence="1 2">
    <name type="scientific">Deinococcus aquiradiocola</name>
    <dbReference type="NCBI Taxonomy" id="393059"/>
    <lineage>
        <taxon>Bacteria</taxon>
        <taxon>Thermotogati</taxon>
        <taxon>Deinococcota</taxon>
        <taxon>Deinococci</taxon>
        <taxon>Deinococcales</taxon>
        <taxon>Deinococcaceae</taxon>
        <taxon>Deinococcus</taxon>
    </lineage>
</organism>
<name>A0A917PJ13_9DEIO</name>
<evidence type="ECO:0000313" key="1">
    <source>
        <dbReference type="EMBL" id="GGJ80786.1"/>
    </source>
</evidence>
<reference evidence="1" key="1">
    <citation type="journal article" date="2014" name="Int. J. Syst. Evol. Microbiol.">
        <title>Complete genome sequence of Corynebacterium casei LMG S-19264T (=DSM 44701T), isolated from a smear-ripened cheese.</title>
        <authorList>
            <consortium name="US DOE Joint Genome Institute (JGI-PGF)"/>
            <person name="Walter F."/>
            <person name="Albersmeier A."/>
            <person name="Kalinowski J."/>
            <person name="Ruckert C."/>
        </authorList>
    </citation>
    <scope>NUCLEOTIDE SEQUENCE</scope>
    <source>
        <strain evidence="1">JCM 14371</strain>
    </source>
</reference>
<sequence>MPGSINDPWYLPAMPPTLILVTGLPASGKTHLATRVARTFGLPLVSKDEYEETLHDHLPTLTQAQSRPLSFALMYRVAHVILSAGGHAVMETHFYRGVSEAPILDLLTQTGADLLQVFCHAPLEVILARHEARVALGQHPHLYRPWPALAALPPHMCSEPLALQGPLLRVDTTVPGGEDRAAAWLRHHLPPARQALRSLPARAWSDP</sequence>
<dbReference type="AlphaFoldDB" id="A0A917PJ13"/>
<dbReference type="InterPro" id="IPR027417">
    <property type="entry name" value="P-loop_NTPase"/>
</dbReference>